<evidence type="ECO:0000313" key="2">
    <source>
        <dbReference type="Proteomes" id="UP000050384"/>
    </source>
</evidence>
<evidence type="ECO:0000313" key="1">
    <source>
        <dbReference type="EMBL" id="KPY73465.1"/>
    </source>
</evidence>
<reference evidence="1 2" key="1">
    <citation type="submission" date="2015-09" db="EMBL/GenBank/DDBJ databases">
        <title>Genome announcement of multiple Pseudomonas syringae strains.</title>
        <authorList>
            <person name="Thakur S."/>
            <person name="Wang P.W."/>
            <person name="Gong Y."/>
            <person name="Weir B.S."/>
            <person name="Guttman D.S."/>
        </authorList>
    </citation>
    <scope>NUCLEOTIDE SEQUENCE [LARGE SCALE GENOMIC DNA]</scope>
    <source>
        <strain evidence="1 2">ICMP16929</strain>
    </source>
</reference>
<dbReference type="AlphaFoldDB" id="A0A0Q0G8Y2"/>
<proteinExistence type="predicted"/>
<dbReference type="Proteomes" id="UP000050384">
    <property type="component" value="Unassembled WGS sequence"/>
</dbReference>
<dbReference type="EMBL" id="LJRI01001125">
    <property type="protein sequence ID" value="KPY73465.1"/>
    <property type="molecule type" value="Genomic_DNA"/>
</dbReference>
<name>A0A0Q0G8Y2_PSESX</name>
<gene>
    <name evidence="1" type="ORF">ALO94_200758</name>
</gene>
<protein>
    <submittedName>
        <fullName evidence="1">Uncharacterized protein</fullName>
    </submittedName>
</protein>
<organism evidence="1 2">
    <name type="scientific">Pseudomonas syringae pv. spinaceae</name>
    <dbReference type="NCBI Taxonomy" id="264459"/>
    <lineage>
        <taxon>Bacteria</taxon>
        <taxon>Pseudomonadati</taxon>
        <taxon>Pseudomonadota</taxon>
        <taxon>Gammaproteobacteria</taxon>
        <taxon>Pseudomonadales</taxon>
        <taxon>Pseudomonadaceae</taxon>
        <taxon>Pseudomonas</taxon>
        <taxon>Pseudomonas syringae</taxon>
    </lineage>
</organism>
<comment type="caution">
    <text evidence="1">The sequence shown here is derived from an EMBL/GenBank/DDBJ whole genome shotgun (WGS) entry which is preliminary data.</text>
</comment>
<accession>A0A0Q0G8Y2</accession>
<sequence>MRADGDTVILTDAQANQAMRDFVGLGVKRRVAPRLVCKAHGNRIWRALHLRFKLAVQGLPLRVNHVGCIEALGQLPTLGLRQQRNVVHHRLAISDHATQYRLQITQIALDGAAVKQRGGVFHDAAEMFGAVADAQRQVELCESRLLIQRFQLQIAQLQVQALTAIPGQ</sequence>